<evidence type="ECO:0000313" key="4">
    <source>
        <dbReference type="EMBL" id="RQP24183.1"/>
    </source>
</evidence>
<feature type="region of interest" description="Disordered" evidence="2">
    <location>
        <begin position="80"/>
        <end position="121"/>
    </location>
</feature>
<reference evidence="4 5" key="1">
    <citation type="submission" date="2018-08" db="EMBL/GenBank/DDBJ databases">
        <authorList>
            <person name="Khan S.A."/>
            <person name="Jeon C.O."/>
            <person name="Chun B.H."/>
            <person name="Jeong S.E."/>
        </authorList>
    </citation>
    <scope>NUCLEOTIDE SEQUENCE [LARGE SCALE GENOMIC DNA]</scope>
    <source>
        <strain evidence="4 5">S-16</strain>
    </source>
</reference>
<organism evidence="4 5">
    <name type="scientific">Piscinibacter terrae</name>
    <dbReference type="NCBI Taxonomy" id="2496871"/>
    <lineage>
        <taxon>Bacteria</taxon>
        <taxon>Pseudomonadati</taxon>
        <taxon>Pseudomonadota</taxon>
        <taxon>Betaproteobacteria</taxon>
        <taxon>Burkholderiales</taxon>
        <taxon>Sphaerotilaceae</taxon>
        <taxon>Piscinibacter</taxon>
    </lineage>
</organism>
<evidence type="ECO:0000256" key="3">
    <source>
        <dbReference type="SAM" id="Phobius"/>
    </source>
</evidence>
<keyword evidence="3" id="KW-0812">Transmembrane</keyword>
<dbReference type="EMBL" id="QUSW01000003">
    <property type="protein sequence ID" value="RQP24183.1"/>
    <property type="molecule type" value="Genomic_DNA"/>
</dbReference>
<evidence type="ECO:0000256" key="2">
    <source>
        <dbReference type="SAM" id="MobiDB-lite"/>
    </source>
</evidence>
<feature type="transmembrane region" description="Helical" evidence="3">
    <location>
        <begin position="6"/>
        <end position="27"/>
    </location>
</feature>
<keyword evidence="3" id="KW-0472">Membrane</keyword>
<keyword evidence="1" id="KW-0175">Coiled coil</keyword>
<feature type="coiled-coil region" evidence="1">
    <location>
        <begin position="52"/>
        <end position="79"/>
    </location>
</feature>
<comment type="caution">
    <text evidence="4">The sequence shown here is derived from an EMBL/GenBank/DDBJ whole genome shotgun (WGS) entry which is preliminary data.</text>
</comment>
<keyword evidence="5" id="KW-1185">Reference proteome</keyword>
<dbReference type="AlphaFoldDB" id="A0A3N7HR52"/>
<accession>A0A3N7HR52</accession>
<evidence type="ECO:0000256" key="1">
    <source>
        <dbReference type="SAM" id="Coils"/>
    </source>
</evidence>
<protein>
    <submittedName>
        <fullName evidence="4">Uncharacterized protein</fullName>
    </submittedName>
</protein>
<keyword evidence="3" id="KW-1133">Transmembrane helix</keyword>
<gene>
    <name evidence="4" type="ORF">DZC73_12745</name>
</gene>
<sequence>MNIELWMMAAALPVAMLATWGLCRWFYMRRIRDADRRLSQLDGTYQSTLKLQMQARKQVEELQRIVAEYRRRLTTAELARRSPLAPKMAPREPFPEPVLEPTPDDKSVRKPPITWADTQPM</sequence>
<dbReference type="Proteomes" id="UP000267464">
    <property type="component" value="Unassembled WGS sequence"/>
</dbReference>
<name>A0A3N7HR52_9BURK</name>
<dbReference type="RefSeq" id="WP_124540637.1">
    <property type="nucleotide sequence ID" value="NZ_QUSW01000003.1"/>
</dbReference>
<proteinExistence type="predicted"/>
<evidence type="ECO:0000313" key="5">
    <source>
        <dbReference type="Proteomes" id="UP000267464"/>
    </source>
</evidence>
<reference evidence="4 5" key="2">
    <citation type="submission" date="2018-12" db="EMBL/GenBank/DDBJ databases">
        <title>Rhizobacter gummiphilus sp. nov., a rubber-degrading bacterium isolated from the soil of a botanical garden in Japan.</title>
        <authorList>
            <person name="Shunsuke S.S."/>
        </authorList>
    </citation>
    <scope>NUCLEOTIDE SEQUENCE [LARGE SCALE GENOMIC DNA]</scope>
    <source>
        <strain evidence="4 5">S-16</strain>
    </source>
</reference>
<dbReference type="OrthoDB" id="9153313at2"/>